<protein>
    <submittedName>
        <fullName evidence="1">Transposase</fullName>
    </submittedName>
</protein>
<dbReference type="InterPro" id="IPR009057">
    <property type="entry name" value="Homeodomain-like_sf"/>
</dbReference>
<gene>
    <name evidence="1" type="ORF">DFR58_115116</name>
</gene>
<reference evidence="1 2" key="1">
    <citation type="submission" date="2018-07" db="EMBL/GenBank/DDBJ databases">
        <title>Genomic Encyclopedia of Type Strains, Phase IV (KMG-IV): sequencing the most valuable type-strain genomes for metagenomic binning, comparative biology and taxonomic classification.</title>
        <authorList>
            <person name="Goeker M."/>
        </authorList>
    </citation>
    <scope>NUCLEOTIDE SEQUENCE [LARGE SCALE GENOMIC DNA]</scope>
    <source>
        <strain evidence="1 2">DSM 27016</strain>
    </source>
</reference>
<dbReference type="AlphaFoldDB" id="A0A369AY88"/>
<dbReference type="InterPro" id="IPR047655">
    <property type="entry name" value="Transpos_IS630-like"/>
</dbReference>
<name>A0A369AY88_9FIRM</name>
<sequence length="271" mass="30863">MDIYVNRVTIVYMRKLIDKIKVKRKDREELIKTVNAQKSEQREVLRSRIILILNDGKRENEVAQQLGIDIKTVRKWRDRFHSKGIDGLEDSPRSGAPTTFTILQRCEIIAVACDKPSNYGYDTNNHWTGKILTEAANATIDGLSISESSVRRTLQMNDLKPHKFRMWLHSKDPEFTERVNEVVNLYINTPSDEVVICVDEKTGMQATERIAETILPKPGIAVKYESEYIRHGTQSLIAAFDIKTGNVIAQCGDSRTAEDLLGLMEQVESVK</sequence>
<dbReference type="SUPFAM" id="SSF46689">
    <property type="entry name" value="Homeodomain-like"/>
    <property type="match status" value="1"/>
</dbReference>
<dbReference type="RefSeq" id="WP_114298406.1">
    <property type="nucleotide sequence ID" value="NZ_QPJT01000015.1"/>
</dbReference>
<dbReference type="OrthoDB" id="1803385at2"/>
<proteinExistence type="predicted"/>
<organism evidence="1 2">
    <name type="scientific">Anaerobacterium chartisolvens</name>
    <dbReference type="NCBI Taxonomy" id="1297424"/>
    <lineage>
        <taxon>Bacteria</taxon>
        <taxon>Bacillati</taxon>
        <taxon>Bacillota</taxon>
        <taxon>Clostridia</taxon>
        <taxon>Eubacteriales</taxon>
        <taxon>Oscillospiraceae</taxon>
        <taxon>Anaerobacterium</taxon>
    </lineage>
</organism>
<dbReference type="EMBL" id="QPJT01000015">
    <property type="protein sequence ID" value="RCX14392.1"/>
    <property type="molecule type" value="Genomic_DNA"/>
</dbReference>
<dbReference type="Proteomes" id="UP000253034">
    <property type="component" value="Unassembled WGS sequence"/>
</dbReference>
<evidence type="ECO:0000313" key="2">
    <source>
        <dbReference type="Proteomes" id="UP000253034"/>
    </source>
</evidence>
<dbReference type="Pfam" id="PF13565">
    <property type="entry name" value="HTH_32"/>
    <property type="match status" value="1"/>
</dbReference>
<evidence type="ECO:0000313" key="1">
    <source>
        <dbReference type="EMBL" id="RCX14392.1"/>
    </source>
</evidence>
<keyword evidence="2" id="KW-1185">Reference proteome</keyword>
<dbReference type="NCBIfam" id="NF033545">
    <property type="entry name" value="transpos_IS630"/>
    <property type="match status" value="1"/>
</dbReference>
<comment type="caution">
    <text evidence="1">The sequence shown here is derived from an EMBL/GenBank/DDBJ whole genome shotgun (WGS) entry which is preliminary data.</text>
</comment>
<accession>A0A369AY88</accession>